<organism evidence="2 3">
    <name type="scientific">Arenivirga flava</name>
    <dbReference type="NCBI Taxonomy" id="1930060"/>
    <lineage>
        <taxon>Bacteria</taxon>
        <taxon>Bacillati</taxon>
        <taxon>Actinomycetota</taxon>
        <taxon>Actinomycetes</taxon>
        <taxon>Micrococcales</taxon>
        <taxon>Microbacteriaceae</taxon>
        <taxon>Arenivirga</taxon>
    </lineage>
</organism>
<dbReference type="InterPro" id="IPR001162">
    <property type="entry name" value="UvrC_RNase_H_dom"/>
</dbReference>
<dbReference type="GO" id="GO:0006974">
    <property type="term" value="P:DNA damage response"/>
    <property type="evidence" value="ECO:0007669"/>
    <property type="project" value="TreeGrafter"/>
</dbReference>
<keyword evidence="3" id="KW-1185">Reference proteome</keyword>
<comment type="caution">
    <text evidence="2">The sequence shown here is derived from an EMBL/GenBank/DDBJ whole genome shotgun (WGS) entry which is preliminary data.</text>
</comment>
<accession>A0AA37UCA2</accession>
<dbReference type="PANTHER" id="PTHR30562:SF1">
    <property type="entry name" value="UVRABC SYSTEM PROTEIN C"/>
    <property type="match status" value="1"/>
</dbReference>
<dbReference type="Proteomes" id="UP001157160">
    <property type="component" value="Unassembled WGS sequence"/>
</dbReference>
<name>A0AA37UCA2_9MICO</name>
<dbReference type="SUPFAM" id="SSF47781">
    <property type="entry name" value="RuvA domain 2-like"/>
    <property type="match status" value="1"/>
</dbReference>
<dbReference type="GO" id="GO:0009380">
    <property type="term" value="C:excinuclease repair complex"/>
    <property type="evidence" value="ECO:0007669"/>
    <property type="project" value="TreeGrafter"/>
</dbReference>
<reference evidence="2 3" key="1">
    <citation type="journal article" date="2014" name="Int. J. Syst. Evol. Microbiol.">
        <title>Complete genome sequence of Corynebacterium casei LMG S-19264T (=DSM 44701T), isolated from a smear-ripened cheese.</title>
        <authorList>
            <consortium name="US DOE Joint Genome Institute (JGI-PGF)"/>
            <person name="Walter F."/>
            <person name="Albersmeier A."/>
            <person name="Kalinowski J."/>
            <person name="Ruckert C."/>
        </authorList>
    </citation>
    <scope>NUCLEOTIDE SEQUENCE [LARGE SCALE GENOMIC DNA]</scope>
    <source>
        <strain evidence="2 3">NBRC 112289</strain>
    </source>
</reference>
<dbReference type="EMBL" id="BSUL01000001">
    <property type="protein sequence ID" value="GMA27550.1"/>
    <property type="molecule type" value="Genomic_DNA"/>
</dbReference>
<evidence type="ECO:0000259" key="1">
    <source>
        <dbReference type="Pfam" id="PF08459"/>
    </source>
</evidence>
<evidence type="ECO:0000313" key="2">
    <source>
        <dbReference type="EMBL" id="GMA27550.1"/>
    </source>
</evidence>
<protein>
    <recommendedName>
        <fullName evidence="1">UvrC family homology region profile domain-containing protein</fullName>
    </recommendedName>
</protein>
<dbReference type="Gene3D" id="3.30.420.340">
    <property type="entry name" value="UvrC, RNAse H endonuclease domain"/>
    <property type="match status" value="1"/>
</dbReference>
<dbReference type="Pfam" id="PF08459">
    <property type="entry name" value="UvrC_RNaseH_dom"/>
    <property type="match status" value="1"/>
</dbReference>
<evidence type="ECO:0000313" key="3">
    <source>
        <dbReference type="Proteomes" id="UP001157160"/>
    </source>
</evidence>
<dbReference type="Pfam" id="PF14520">
    <property type="entry name" value="HHH_5"/>
    <property type="match status" value="1"/>
</dbReference>
<dbReference type="InterPro" id="IPR038476">
    <property type="entry name" value="UvrC_RNase_H_dom_sf"/>
</dbReference>
<dbReference type="AlphaFoldDB" id="A0AA37UCA2"/>
<dbReference type="InterPro" id="IPR010994">
    <property type="entry name" value="RuvA_2-like"/>
</dbReference>
<sequence length="128" mass="13883">MKAAARALADSGVEGIQIAGIAKRLEELWLPGDEYPVILPRQSEALFLIQRVRDEAHRFAITYQRQKRSKDIRSVLGDVPGLGEARVKALLGHFGSVARLKQASAEEIAEVRGIGAALAEAIGRALRS</sequence>
<dbReference type="Gene3D" id="1.10.150.20">
    <property type="entry name" value="5' to 3' exonuclease, C-terminal subdomain"/>
    <property type="match status" value="1"/>
</dbReference>
<dbReference type="PANTHER" id="PTHR30562">
    <property type="entry name" value="UVRC/OXIDOREDUCTASE"/>
    <property type="match status" value="1"/>
</dbReference>
<dbReference type="GO" id="GO:0009381">
    <property type="term" value="F:excinuclease ABC activity"/>
    <property type="evidence" value="ECO:0007669"/>
    <property type="project" value="InterPro"/>
</dbReference>
<proteinExistence type="predicted"/>
<dbReference type="InterPro" id="IPR050066">
    <property type="entry name" value="UvrABC_protein_C"/>
</dbReference>
<gene>
    <name evidence="2" type="ORF">GCM10025874_08030</name>
</gene>
<feature type="domain" description="UvrC family homology region profile" evidence="1">
    <location>
        <begin position="2"/>
        <end position="61"/>
    </location>
</feature>